<organism evidence="4 6">
    <name type="scientific">Bursaphelenchus xylophilus</name>
    <name type="common">Pinewood nematode worm</name>
    <name type="synonym">Aphelenchoides xylophilus</name>
    <dbReference type="NCBI Taxonomy" id="6326"/>
    <lineage>
        <taxon>Eukaryota</taxon>
        <taxon>Metazoa</taxon>
        <taxon>Ecdysozoa</taxon>
        <taxon>Nematoda</taxon>
        <taxon>Chromadorea</taxon>
        <taxon>Rhabditida</taxon>
        <taxon>Tylenchina</taxon>
        <taxon>Tylenchomorpha</taxon>
        <taxon>Aphelenchoidea</taxon>
        <taxon>Aphelenchoididae</taxon>
        <taxon>Bursaphelenchus</taxon>
    </lineage>
</organism>
<evidence type="ECO:0000313" key="3">
    <source>
        <dbReference type="EMBL" id="CAG9122183.1"/>
    </source>
</evidence>
<dbReference type="EMBL" id="CAJFDI010000005">
    <property type="protein sequence ID" value="CAD5231088.1"/>
    <property type="molecule type" value="Genomic_DNA"/>
</dbReference>
<evidence type="ECO:0000313" key="6">
    <source>
        <dbReference type="WBParaSite" id="BXY_0412300.1"/>
    </source>
</evidence>
<evidence type="ECO:0000313" key="2">
    <source>
        <dbReference type="EMBL" id="CAD5231088.1"/>
    </source>
</evidence>
<sequence>MLLTEVLFHFGVILSQKGYFPDGFNPDTINTVELTHNRTHVFANESSYRVGDEGVEYLNSTVEVFPLPALDDDGTKQYDIQLFFSLENQTREYGFLIREEVNDTAIFGTLNPLKTEVWNKELNQRPPSSYWRADFYEKNIIFHRRHGGFEVRFEEDLGNSNKHLYRVDGEKEADLTYKSSYIRHDDDFIFSQKDDGVDCGLATMALVAEMSCGVQSFYLYKKLEADGEERFSQFFHARLIEMMTEQIHDPNLQAHLDNLYIQFGQTSVTSSPLIVSSVVLLAAASLIILLIALIIRFGRSIERDEIAHADIVLQERRKIEETDD</sequence>
<evidence type="ECO:0000256" key="1">
    <source>
        <dbReference type="SAM" id="Phobius"/>
    </source>
</evidence>
<dbReference type="AlphaFoldDB" id="A0A1I7RTR8"/>
<proteinExistence type="predicted"/>
<evidence type="ECO:0000313" key="4">
    <source>
        <dbReference type="Proteomes" id="UP000095284"/>
    </source>
</evidence>
<keyword evidence="1" id="KW-0812">Transmembrane</keyword>
<reference evidence="3" key="2">
    <citation type="submission" date="2020-08" db="EMBL/GenBank/DDBJ databases">
        <authorList>
            <person name="Kikuchi T."/>
        </authorList>
    </citation>
    <scope>NUCLEOTIDE SEQUENCE</scope>
    <source>
        <strain evidence="2">Ka4C1</strain>
    </source>
</reference>
<evidence type="ECO:0000313" key="5">
    <source>
        <dbReference type="Proteomes" id="UP000659654"/>
    </source>
</evidence>
<dbReference type="WBParaSite" id="BXY_0412300.1">
    <property type="protein sequence ID" value="BXY_0412300.1"/>
    <property type="gene ID" value="BXY_0412300"/>
</dbReference>
<accession>A0A1I7RTR8</accession>
<reference evidence="6" key="1">
    <citation type="submission" date="2016-11" db="UniProtKB">
        <authorList>
            <consortium name="WormBaseParasite"/>
        </authorList>
    </citation>
    <scope>IDENTIFICATION</scope>
</reference>
<dbReference type="EMBL" id="CAJFCV020000005">
    <property type="protein sequence ID" value="CAG9122183.1"/>
    <property type="molecule type" value="Genomic_DNA"/>
</dbReference>
<name>A0A1I7RTR8_BURXY</name>
<gene>
    <name evidence="2" type="ORF">BXYJ_LOCUS11306</name>
</gene>
<dbReference type="Proteomes" id="UP000095284">
    <property type="component" value="Unplaced"/>
</dbReference>
<protein>
    <submittedName>
        <fullName evidence="2">(pine wood nematode) hypothetical protein</fullName>
    </submittedName>
</protein>
<dbReference type="Proteomes" id="UP000659654">
    <property type="component" value="Unassembled WGS sequence"/>
</dbReference>
<feature type="transmembrane region" description="Helical" evidence="1">
    <location>
        <begin position="273"/>
        <end position="295"/>
    </location>
</feature>
<keyword evidence="1" id="KW-1133">Transmembrane helix</keyword>
<dbReference type="Proteomes" id="UP000582659">
    <property type="component" value="Unassembled WGS sequence"/>
</dbReference>
<keyword evidence="1" id="KW-0472">Membrane</keyword>
<keyword evidence="5" id="KW-1185">Reference proteome</keyword>